<dbReference type="Pfam" id="PF06245">
    <property type="entry name" value="DUF1015"/>
    <property type="match status" value="1"/>
</dbReference>
<sequence length="439" mass="49356">MAFIAPFKGILFAPEKVKDMSKVLTPPYDVISPEEQEAFYQAHPNCVIRLILGKKTPEDNEENNPHTRSAAYYKEWQEQGVLAKDKELCFYLIATEFEALGKTHERLGLVAAVRLTPFSEGKVLPHEQTYSGVKSERLALFKKVHANFSSIFSLFPDTDGGAFEKMHQVVLEQAPDVDVIDYAGHRQRMWRITDPETQEFLGKKAGEESVYIADGHHRYETSLAFMEFLESENPGLPEDHPARYVMMYLASMADPGMIILAAHRMLAKLSDAAKAAFLEKAPEYFDITEFDAEAGREDFLAALENQTERTAIGVALTGEPLRLMVIKPGAMDKVFEGEIAPELRDLDVTVLRDLIFLKLLGLTEADMDDHDFISYDTRHREVLDKVARGEAAAGFILNATKIQHVRNVAKAGLTMPRKSTYFYPKVITGMAMKSLKADE</sequence>
<dbReference type="AlphaFoldDB" id="A0A1M6MF50"/>
<dbReference type="Proteomes" id="UP000183994">
    <property type="component" value="Unassembled WGS sequence"/>
</dbReference>
<evidence type="ECO:0000313" key="1">
    <source>
        <dbReference type="EMBL" id="SHJ81976.1"/>
    </source>
</evidence>
<dbReference type="OrthoDB" id="9781616at2"/>
<proteinExistence type="predicted"/>
<name>A0A1M6MF50_9BACT</name>
<dbReference type="RefSeq" id="WP_073475939.1">
    <property type="nucleotide sequence ID" value="NZ_FQZU01000012.1"/>
</dbReference>
<dbReference type="STRING" id="1121393.SAMN02745216_02339"/>
<organism evidence="1 2">
    <name type="scientific">Desulfatibacillum alkenivorans DSM 16219</name>
    <dbReference type="NCBI Taxonomy" id="1121393"/>
    <lineage>
        <taxon>Bacteria</taxon>
        <taxon>Pseudomonadati</taxon>
        <taxon>Thermodesulfobacteriota</taxon>
        <taxon>Desulfobacteria</taxon>
        <taxon>Desulfobacterales</taxon>
        <taxon>Desulfatibacillaceae</taxon>
        <taxon>Desulfatibacillum</taxon>
    </lineage>
</organism>
<dbReference type="PIRSF" id="PIRSF033563">
    <property type="entry name" value="UCP033563"/>
    <property type="match status" value="1"/>
</dbReference>
<gene>
    <name evidence="1" type="ORF">SAMN02745216_02339</name>
</gene>
<protein>
    <submittedName>
        <fullName evidence="1">Uncharacterized conserved protein, DUF1015 family</fullName>
    </submittedName>
</protein>
<dbReference type="EMBL" id="FQZU01000012">
    <property type="protein sequence ID" value="SHJ81976.1"/>
    <property type="molecule type" value="Genomic_DNA"/>
</dbReference>
<evidence type="ECO:0000313" key="2">
    <source>
        <dbReference type="Proteomes" id="UP000183994"/>
    </source>
</evidence>
<dbReference type="PANTHER" id="PTHR36454:SF1">
    <property type="entry name" value="DUF1015 DOMAIN-CONTAINING PROTEIN"/>
    <property type="match status" value="1"/>
</dbReference>
<reference evidence="2" key="1">
    <citation type="submission" date="2016-11" db="EMBL/GenBank/DDBJ databases">
        <authorList>
            <person name="Varghese N."/>
            <person name="Submissions S."/>
        </authorList>
    </citation>
    <scope>NUCLEOTIDE SEQUENCE [LARGE SCALE GENOMIC DNA]</scope>
    <source>
        <strain evidence="2">DSM 16219</strain>
    </source>
</reference>
<dbReference type="InterPro" id="IPR008323">
    <property type="entry name" value="UCP033563"/>
</dbReference>
<dbReference type="PANTHER" id="PTHR36454">
    <property type="entry name" value="LMO2823 PROTEIN"/>
    <property type="match status" value="1"/>
</dbReference>
<keyword evidence="2" id="KW-1185">Reference proteome</keyword>
<accession>A0A1M6MF50</accession>